<feature type="transmembrane region" description="Helical" evidence="2">
    <location>
        <begin position="385"/>
        <end position="406"/>
    </location>
</feature>
<protein>
    <submittedName>
        <fullName evidence="3">Uncharacterized protein</fullName>
    </submittedName>
</protein>
<feature type="transmembrane region" description="Helical" evidence="2">
    <location>
        <begin position="157"/>
        <end position="179"/>
    </location>
</feature>
<feature type="transmembrane region" description="Helical" evidence="2">
    <location>
        <begin position="12"/>
        <end position="32"/>
    </location>
</feature>
<evidence type="ECO:0000313" key="3">
    <source>
        <dbReference type="EMBL" id="KAF9328071.1"/>
    </source>
</evidence>
<evidence type="ECO:0000313" key="4">
    <source>
        <dbReference type="Proteomes" id="UP000696485"/>
    </source>
</evidence>
<comment type="caution">
    <text evidence="3">The sequence shown here is derived from an EMBL/GenBank/DDBJ whole genome shotgun (WGS) entry which is preliminary data.</text>
</comment>
<organism evidence="3 4">
    <name type="scientific">Podila minutissima</name>
    <dbReference type="NCBI Taxonomy" id="64525"/>
    <lineage>
        <taxon>Eukaryota</taxon>
        <taxon>Fungi</taxon>
        <taxon>Fungi incertae sedis</taxon>
        <taxon>Mucoromycota</taxon>
        <taxon>Mortierellomycotina</taxon>
        <taxon>Mortierellomycetes</taxon>
        <taxon>Mortierellales</taxon>
        <taxon>Mortierellaceae</taxon>
        <taxon>Podila</taxon>
    </lineage>
</organism>
<keyword evidence="2" id="KW-0472">Membrane</keyword>
<feature type="transmembrane region" description="Helical" evidence="2">
    <location>
        <begin position="44"/>
        <end position="65"/>
    </location>
</feature>
<feature type="region of interest" description="Disordered" evidence="1">
    <location>
        <begin position="293"/>
        <end position="313"/>
    </location>
</feature>
<feature type="transmembrane region" description="Helical" evidence="2">
    <location>
        <begin position="494"/>
        <end position="521"/>
    </location>
</feature>
<dbReference type="Proteomes" id="UP000696485">
    <property type="component" value="Unassembled WGS sequence"/>
</dbReference>
<evidence type="ECO:0000256" key="1">
    <source>
        <dbReference type="SAM" id="MobiDB-lite"/>
    </source>
</evidence>
<gene>
    <name evidence="3" type="ORF">BG006_008674</name>
</gene>
<feature type="transmembrane region" description="Helical" evidence="2">
    <location>
        <begin position="433"/>
        <end position="455"/>
    </location>
</feature>
<reference evidence="3" key="1">
    <citation type="journal article" date="2020" name="Fungal Divers.">
        <title>Resolving the Mortierellaceae phylogeny through synthesis of multi-gene phylogenetics and phylogenomics.</title>
        <authorList>
            <person name="Vandepol N."/>
            <person name="Liber J."/>
            <person name="Desiro A."/>
            <person name="Na H."/>
            <person name="Kennedy M."/>
            <person name="Barry K."/>
            <person name="Grigoriev I.V."/>
            <person name="Miller A.N."/>
            <person name="O'Donnell K."/>
            <person name="Stajich J.E."/>
            <person name="Bonito G."/>
        </authorList>
    </citation>
    <scope>NUCLEOTIDE SEQUENCE</scope>
    <source>
        <strain evidence="3">NVP1</strain>
    </source>
</reference>
<dbReference type="EMBL" id="JAAAUY010000599">
    <property type="protein sequence ID" value="KAF9328071.1"/>
    <property type="molecule type" value="Genomic_DNA"/>
</dbReference>
<keyword evidence="2" id="KW-1133">Transmembrane helix</keyword>
<sequence>MISIPFTALSPFQLIVLFTYVITILCILPIWYIQFRDCRRQYALSFFFLWHFVGSVAGVVNLFLVSEATFPLPLSNMSSNPPASPVSTASFTTTSIRSEITPPTLAANPLHAKAFNMTLFSPQPYSSSGLTAILYTKTLPTTVPGIDEYAGSMELCIVFAHLLSVQCLGSCIALARWTWYIYRSLRRKRGVVNPKLINVLQVNQLPGSGAGQNHNGPEFAPGFSFRRPFSSLADIQLRLPTCVITPIVMLMLLLREIWKQLFFCCFSNRVVPYRHGADLDDNELFENWPKYPSQLEESPQVPSSQSSQRSQRGSDVICVAHSRSGPSMPPLTTLAAKLGVDQVDLNNPSIEEITYGYDISGLRIKYTQDSWHHHFKQKVQSHRKILDEVIVCIIWPLVLALVLFFVKMPDRSYELYAIRGGCGLPKEGGLADYITVTTIDAVSTVFSAVGCLLAVMSSRLFQVQNGNVTLKIKGLTPSPAVIQLLKSTILVRNFLNLSLMLNTIVFISRLAHLVASGIHFQSVTPHTNLPRSLFYIGGHDFAIFTVFVSMVVALLTLLALTWKRWSHFSKVLYRFFARHGVGSEAGDSDDASKIQFPFYETHRMKVVEKSPETDDGSPRGIWARAMAALSLSSINDDTNLIRCANIRLH</sequence>
<feature type="transmembrane region" description="Helical" evidence="2">
    <location>
        <begin position="541"/>
        <end position="562"/>
    </location>
</feature>
<proteinExistence type="predicted"/>
<evidence type="ECO:0000256" key="2">
    <source>
        <dbReference type="SAM" id="Phobius"/>
    </source>
</evidence>
<keyword evidence="2" id="KW-0812">Transmembrane</keyword>
<keyword evidence="4" id="KW-1185">Reference proteome</keyword>
<dbReference type="AlphaFoldDB" id="A0A9P5VJV0"/>
<accession>A0A9P5VJV0</accession>
<name>A0A9P5VJV0_9FUNG</name>